<dbReference type="EMBL" id="JACBGI020000003">
    <property type="protein sequence ID" value="MBF6057363.1"/>
    <property type="molecule type" value="Genomic_DNA"/>
</dbReference>
<accession>A0ABS0BU43</accession>
<feature type="domain" description="Cytochrome c" evidence="10">
    <location>
        <begin position="152"/>
        <end position="234"/>
    </location>
</feature>
<dbReference type="Gene3D" id="1.10.760.10">
    <property type="entry name" value="Cytochrome c-like domain"/>
    <property type="match status" value="2"/>
</dbReference>
<evidence type="ECO:0000256" key="3">
    <source>
        <dbReference type="ARBA" id="ARBA00022617"/>
    </source>
</evidence>
<keyword evidence="5" id="KW-0574">Periplasm</keyword>
<dbReference type="InterPro" id="IPR036909">
    <property type="entry name" value="Cyt_c-like_dom_sf"/>
</dbReference>
<dbReference type="Pfam" id="PF00034">
    <property type="entry name" value="Cytochrom_C"/>
    <property type="match status" value="2"/>
</dbReference>
<keyword evidence="9" id="KW-0732">Signal</keyword>
<keyword evidence="7 8" id="KW-0408">Iron</keyword>
<reference evidence="11 12" key="1">
    <citation type="submission" date="2020-06" db="EMBL/GenBank/DDBJ databases">
        <authorList>
            <person name="Scott K."/>
        </authorList>
    </citation>
    <scope>NUCLEOTIDE SEQUENCE [LARGE SCALE GENOMIC DNA]</scope>
    <source>
        <strain evidence="11 12">HH1</strain>
    </source>
</reference>
<dbReference type="SUPFAM" id="SSF46626">
    <property type="entry name" value="Cytochrome c"/>
    <property type="match status" value="2"/>
</dbReference>
<feature type="domain" description="Cytochrome c" evidence="10">
    <location>
        <begin position="47"/>
        <end position="132"/>
    </location>
</feature>
<keyword evidence="12" id="KW-1185">Reference proteome</keyword>
<dbReference type="Proteomes" id="UP001193680">
    <property type="component" value="Unassembled WGS sequence"/>
</dbReference>
<feature type="chain" id="PRO_5046462935" evidence="9">
    <location>
        <begin position="21"/>
        <end position="236"/>
    </location>
</feature>
<comment type="subcellular location">
    <subcellularLocation>
        <location evidence="1">Periplasm</location>
    </subcellularLocation>
</comment>
<dbReference type="InterPro" id="IPR024167">
    <property type="entry name" value="Cytochrome_c4-like"/>
</dbReference>
<evidence type="ECO:0000313" key="11">
    <source>
        <dbReference type="EMBL" id="MBF6057363.1"/>
    </source>
</evidence>
<evidence type="ECO:0000256" key="8">
    <source>
        <dbReference type="PROSITE-ProRule" id="PRU00433"/>
    </source>
</evidence>
<evidence type="ECO:0000256" key="5">
    <source>
        <dbReference type="ARBA" id="ARBA00022764"/>
    </source>
</evidence>
<comment type="caution">
    <text evidence="11">The sequence shown here is derived from an EMBL/GenBank/DDBJ whole genome shotgun (WGS) entry which is preliminary data.</text>
</comment>
<sequence length="236" mass="26007">MLKRTLLAAALIGFTGVAIADGHGEKPHANPWSNFSLDNTLQSMPAGDATRGQSLHSQMMCNSCHGENGESPSRNYASINGQPAEYTVKMMLDYRDGRRWEDYKQANIMVKLAQALDDQQIADLAAFYAQGSTQAWGYTKPLDQDMHNKVDHLVRKGDFGRMITPCASCHGAKGEGNEIAPALAGQVPEYFVRTMQAYKDGARHNDVNEGMSQFTHDLTDAEIEALAEYYASLNKQ</sequence>
<evidence type="ECO:0000256" key="6">
    <source>
        <dbReference type="ARBA" id="ARBA00022982"/>
    </source>
</evidence>
<evidence type="ECO:0000256" key="7">
    <source>
        <dbReference type="ARBA" id="ARBA00023004"/>
    </source>
</evidence>
<reference evidence="11 12" key="2">
    <citation type="submission" date="2020-11" db="EMBL/GenBank/DDBJ databases">
        <title>Sulfur oxidizing isolate from Hospital Hole Sinkhole.</title>
        <authorList>
            <person name="Scott K.M."/>
        </authorList>
    </citation>
    <scope>NUCLEOTIDE SEQUENCE [LARGE SCALE GENOMIC DNA]</scope>
    <source>
        <strain evidence="11 12">HH1</strain>
    </source>
</reference>
<protein>
    <submittedName>
        <fullName evidence="11">Cytochrome c4</fullName>
    </submittedName>
</protein>
<dbReference type="InterPro" id="IPR050597">
    <property type="entry name" value="Cytochrome_c_Oxidase_Subunit"/>
</dbReference>
<keyword evidence="2" id="KW-0813">Transport</keyword>
<keyword evidence="6" id="KW-0249">Electron transport</keyword>
<dbReference type="RefSeq" id="WP_185977512.1">
    <property type="nucleotide sequence ID" value="NZ_JACBGI020000003.1"/>
</dbReference>
<evidence type="ECO:0000313" key="12">
    <source>
        <dbReference type="Proteomes" id="UP001193680"/>
    </source>
</evidence>
<dbReference type="InterPro" id="IPR009056">
    <property type="entry name" value="Cyt_c-like_dom"/>
</dbReference>
<dbReference type="PANTHER" id="PTHR33751">
    <property type="entry name" value="CBB3-TYPE CYTOCHROME C OXIDASE SUBUNIT FIXP"/>
    <property type="match status" value="1"/>
</dbReference>
<dbReference type="PROSITE" id="PS51007">
    <property type="entry name" value="CYTC"/>
    <property type="match status" value="2"/>
</dbReference>
<proteinExistence type="predicted"/>
<evidence type="ECO:0000256" key="1">
    <source>
        <dbReference type="ARBA" id="ARBA00004418"/>
    </source>
</evidence>
<evidence type="ECO:0000256" key="2">
    <source>
        <dbReference type="ARBA" id="ARBA00022448"/>
    </source>
</evidence>
<keyword evidence="3 8" id="KW-0349">Heme</keyword>
<organism evidence="11 12">
    <name type="scientific">Thiomicrorhabdus heinhorstiae</name>
    <dbReference type="NCBI Taxonomy" id="2748010"/>
    <lineage>
        <taxon>Bacteria</taxon>
        <taxon>Pseudomonadati</taxon>
        <taxon>Pseudomonadota</taxon>
        <taxon>Gammaproteobacteria</taxon>
        <taxon>Thiotrichales</taxon>
        <taxon>Piscirickettsiaceae</taxon>
        <taxon>Thiomicrorhabdus</taxon>
    </lineage>
</organism>
<dbReference type="PANTHER" id="PTHR33751:SF9">
    <property type="entry name" value="CYTOCHROME C4"/>
    <property type="match status" value="1"/>
</dbReference>
<evidence type="ECO:0000259" key="10">
    <source>
        <dbReference type="PROSITE" id="PS51007"/>
    </source>
</evidence>
<feature type="signal peptide" evidence="9">
    <location>
        <begin position="1"/>
        <end position="20"/>
    </location>
</feature>
<keyword evidence="4 8" id="KW-0479">Metal-binding</keyword>
<gene>
    <name evidence="11" type="ORF">H8792_003325</name>
</gene>
<evidence type="ECO:0000256" key="4">
    <source>
        <dbReference type="ARBA" id="ARBA00022723"/>
    </source>
</evidence>
<evidence type="ECO:0000256" key="9">
    <source>
        <dbReference type="SAM" id="SignalP"/>
    </source>
</evidence>
<dbReference type="PIRSF" id="PIRSF000005">
    <property type="entry name" value="Cytochrome_c4"/>
    <property type="match status" value="1"/>
</dbReference>
<name>A0ABS0BU43_9GAMM</name>